<dbReference type="InterPro" id="IPR036390">
    <property type="entry name" value="WH_DNA-bd_sf"/>
</dbReference>
<keyword evidence="4" id="KW-0804">Transcription</keyword>
<evidence type="ECO:0000259" key="6">
    <source>
        <dbReference type="Pfam" id="PF03466"/>
    </source>
</evidence>
<gene>
    <name evidence="7" type="ORF">GCM10008023_39430</name>
</gene>
<dbReference type="RefSeq" id="WP_189677703.1">
    <property type="nucleotide sequence ID" value="NZ_BNAQ01000010.1"/>
</dbReference>
<dbReference type="Pfam" id="PF00126">
    <property type="entry name" value="HTH_1"/>
    <property type="match status" value="1"/>
</dbReference>
<evidence type="ECO:0000259" key="5">
    <source>
        <dbReference type="Pfam" id="PF00126"/>
    </source>
</evidence>
<dbReference type="Gene3D" id="1.10.10.10">
    <property type="entry name" value="Winged helix-like DNA-binding domain superfamily/Winged helix DNA-binding domain"/>
    <property type="match status" value="1"/>
</dbReference>
<dbReference type="SUPFAM" id="SSF46785">
    <property type="entry name" value="Winged helix' DNA-binding domain"/>
    <property type="match status" value="1"/>
</dbReference>
<evidence type="ECO:0000313" key="8">
    <source>
        <dbReference type="Proteomes" id="UP000652430"/>
    </source>
</evidence>
<dbReference type="PANTHER" id="PTHR30537:SF3">
    <property type="entry name" value="TRANSCRIPTIONAL REGULATORY PROTEIN"/>
    <property type="match status" value="1"/>
</dbReference>
<dbReference type="Proteomes" id="UP000652430">
    <property type="component" value="Unassembled WGS sequence"/>
</dbReference>
<evidence type="ECO:0000256" key="1">
    <source>
        <dbReference type="ARBA" id="ARBA00009437"/>
    </source>
</evidence>
<dbReference type="Pfam" id="PF03466">
    <property type="entry name" value="LysR_substrate"/>
    <property type="match status" value="1"/>
</dbReference>
<name>A0ABQ3LTQ7_9SPHN</name>
<keyword evidence="2" id="KW-0805">Transcription regulation</keyword>
<dbReference type="InterPro" id="IPR058163">
    <property type="entry name" value="LysR-type_TF_proteobact-type"/>
</dbReference>
<evidence type="ECO:0000256" key="2">
    <source>
        <dbReference type="ARBA" id="ARBA00023015"/>
    </source>
</evidence>
<keyword evidence="3" id="KW-0238">DNA-binding</keyword>
<accession>A0ABQ3LTQ7</accession>
<evidence type="ECO:0000256" key="4">
    <source>
        <dbReference type="ARBA" id="ARBA00023163"/>
    </source>
</evidence>
<dbReference type="InterPro" id="IPR000847">
    <property type="entry name" value="LysR_HTH_N"/>
</dbReference>
<dbReference type="SUPFAM" id="SSF53850">
    <property type="entry name" value="Periplasmic binding protein-like II"/>
    <property type="match status" value="1"/>
</dbReference>
<evidence type="ECO:0000313" key="7">
    <source>
        <dbReference type="EMBL" id="GHH25732.1"/>
    </source>
</evidence>
<protein>
    <submittedName>
        <fullName evidence="7">LysR family transcriptional regulator</fullName>
    </submittedName>
</protein>
<keyword evidence="8" id="KW-1185">Reference proteome</keyword>
<comment type="similarity">
    <text evidence="1">Belongs to the LysR transcriptional regulatory family.</text>
</comment>
<reference evidence="8" key="1">
    <citation type="journal article" date="2019" name="Int. J. Syst. Evol. Microbiol.">
        <title>The Global Catalogue of Microorganisms (GCM) 10K type strain sequencing project: providing services to taxonomists for standard genome sequencing and annotation.</title>
        <authorList>
            <consortium name="The Broad Institute Genomics Platform"/>
            <consortium name="The Broad Institute Genome Sequencing Center for Infectious Disease"/>
            <person name="Wu L."/>
            <person name="Ma J."/>
        </authorList>
    </citation>
    <scope>NUCLEOTIDE SEQUENCE [LARGE SCALE GENOMIC DNA]</scope>
    <source>
        <strain evidence="8">CGMCC 1.8957</strain>
    </source>
</reference>
<dbReference type="InterPro" id="IPR036388">
    <property type="entry name" value="WH-like_DNA-bd_sf"/>
</dbReference>
<dbReference type="PANTHER" id="PTHR30537">
    <property type="entry name" value="HTH-TYPE TRANSCRIPTIONAL REGULATOR"/>
    <property type="match status" value="1"/>
</dbReference>
<comment type="caution">
    <text evidence="7">The sequence shown here is derived from an EMBL/GenBank/DDBJ whole genome shotgun (WGS) entry which is preliminary data.</text>
</comment>
<feature type="domain" description="LysR substrate-binding" evidence="6">
    <location>
        <begin position="102"/>
        <end position="295"/>
    </location>
</feature>
<feature type="domain" description="HTH lysR-type" evidence="5">
    <location>
        <begin position="14"/>
        <end position="73"/>
    </location>
</feature>
<evidence type="ECO:0000256" key="3">
    <source>
        <dbReference type="ARBA" id="ARBA00023125"/>
    </source>
</evidence>
<sequence length="335" mass="37458">MNTDEQVDFADLHWDDVRLFRAIQRLGSMRKVASDHGVVVNTIRRRIERVETRLGLHLARRSVNGIVLTEDGEKLLRIGQAMSDAAEWDASEGTKDVLVKPGQITIACTEGIGTLWLTPRMSRLQAALPDKAIGLDFDYNLGRDRTHETDIWLTYERPAESDLITSKLATIHFAVYASASYIQRHGVPSTVDSLKDHRIVEHVGLGVCSEQLDFLIGTERPQGLIAMRTNSSLSQLWSVAKGVGIGALPTFVSEITNAVAPVPPELRIRRELRLVYRSKAKPSPAILATVRWLRECFDRTAHPCFADTFIEPTSFIRDSGDTNIVNLFPNTFDEL</sequence>
<dbReference type="InterPro" id="IPR005119">
    <property type="entry name" value="LysR_subst-bd"/>
</dbReference>
<organism evidence="7 8">
    <name type="scientific">Sphingomonas glacialis</name>
    <dbReference type="NCBI Taxonomy" id="658225"/>
    <lineage>
        <taxon>Bacteria</taxon>
        <taxon>Pseudomonadati</taxon>
        <taxon>Pseudomonadota</taxon>
        <taxon>Alphaproteobacteria</taxon>
        <taxon>Sphingomonadales</taxon>
        <taxon>Sphingomonadaceae</taxon>
        <taxon>Sphingomonas</taxon>
    </lineage>
</organism>
<dbReference type="Gene3D" id="3.40.190.290">
    <property type="match status" value="1"/>
</dbReference>
<dbReference type="EMBL" id="BNAQ01000010">
    <property type="protein sequence ID" value="GHH25732.1"/>
    <property type="molecule type" value="Genomic_DNA"/>
</dbReference>
<proteinExistence type="inferred from homology"/>